<reference evidence="1" key="1">
    <citation type="journal article" date="2014" name="Front. Microbiol.">
        <title>High frequency of phylogenetically diverse reductive dehalogenase-homologous genes in deep subseafloor sedimentary metagenomes.</title>
        <authorList>
            <person name="Kawai M."/>
            <person name="Futagami T."/>
            <person name="Toyoda A."/>
            <person name="Takaki Y."/>
            <person name="Nishi S."/>
            <person name="Hori S."/>
            <person name="Arai W."/>
            <person name="Tsubouchi T."/>
            <person name="Morono Y."/>
            <person name="Uchiyama I."/>
            <person name="Ito T."/>
            <person name="Fujiyama A."/>
            <person name="Inagaki F."/>
            <person name="Takami H."/>
        </authorList>
    </citation>
    <scope>NUCLEOTIDE SEQUENCE</scope>
    <source>
        <strain evidence="1">Expedition CK06-06</strain>
    </source>
</reference>
<organism evidence="1">
    <name type="scientific">marine sediment metagenome</name>
    <dbReference type="NCBI Taxonomy" id="412755"/>
    <lineage>
        <taxon>unclassified sequences</taxon>
        <taxon>metagenomes</taxon>
        <taxon>ecological metagenomes</taxon>
    </lineage>
</organism>
<name>X1DRQ0_9ZZZZ</name>
<comment type="caution">
    <text evidence="1">The sequence shown here is derived from an EMBL/GenBank/DDBJ whole genome shotgun (WGS) entry which is preliminary data.</text>
</comment>
<dbReference type="AlphaFoldDB" id="X1DRQ0"/>
<sequence>DNEVTEMPFGVEQVDENLVSIEIKVVALLR</sequence>
<protein>
    <submittedName>
        <fullName evidence="1">Uncharacterized protein</fullName>
    </submittedName>
</protein>
<gene>
    <name evidence="1" type="ORF">S01H4_67493</name>
</gene>
<accession>X1DRQ0</accession>
<evidence type="ECO:0000313" key="1">
    <source>
        <dbReference type="EMBL" id="GAH23686.1"/>
    </source>
</evidence>
<feature type="non-terminal residue" evidence="1">
    <location>
        <position position="30"/>
    </location>
</feature>
<proteinExistence type="predicted"/>
<feature type="non-terminal residue" evidence="1">
    <location>
        <position position="1"/>
    </location>
</feature>
<dbReference type="EMBL" id="BART01042509">
    <property type="protein sequence ID" value="GAH23686.1"/>
    <property type="molecule type" value="Genomic_DNA"/>
</dbReference>